<dbReference type="Proteomes" id="UP001431656">
    <property type="component" value="Chromosome"/>
</dbReference>
<dbReference type="GO" id="GO:1902358">
    <property type="term" value="P:sulfate transmembrane transport"/>
    <property type="evidence" value="ECO:0007669"/>
    <property type="project" value="InterPro"/>
</dbReference>
<evidence type="ECO:0000313" key="8">
    <source>
        <dbReference type="Proteomes" id="UP001431656"/>
    </source>
</evidence>
<keyword evidence="3" id="KW-0813">Transport</keyword>
<dbReference type="PANTHER" id="PTHR30368">
    <property type="entry name" value="SULFATE-BINDING PROTEIN"/>
    <property type="match status" value="1"/>
</dbReference>
<comment type="similarity">
    <text evidence="2">Belongs to the prokaryotic sulfate-binding protein family.</text>
</comment>
<name>A0AAN0MG58_9ACTN</name>
<dbReference type="SUPFAM" id="SSF53850">
    <property type="entry name" value="Periplasmic binding protein-like II"/>
    <property type="match status" value="1"/>
</dbReference>
<dbReference type="GO" id="GO:0140104">
    <property type="term" value="F:molecular carrier activity"/>
    <property type="evidence" value="ECO:0007669"/>
    <property type="project" value="InterPro"/>
</dbReference>
<keyword evidence="5" id="KW-0574">Periplasm</keyword>
<keyword evidence="4 6" id="KW-0732">Signal</keyword>
<evidence type="ECO:0000256" key="1">
    <source>
        <dbReference type="ARBA" id="ARBA00004418"/>
    </source>
</evidence>
<dbReference type="RefSeq" id="WP_286268128.1">
    <property type="nucleotide sequence ID" value="NZ_AP028056.1"/>
</dbReference>
<dbReference type="KEGG" id="broo:brsh051_10800"/>
<dbReference type="Gene3D" id="3.40.190.10">
    <property type="entry name" value="Periplasmic binding protein-like II"/>
    <property type="match status" value="2"/>
</dbReference>
<dbReference type="PANTHER" id="PTHR30368:SF2">
    <property type="entry name" value="SULFATE-BINDING PROTEIN"/>
    <property type="match status" value="1"/>
</dbReference>
<protein>
    <submittedName>
        <fullName evidence="7">Sulfate ABC transporter substrate-binding protein</fullName>
    </submittedName>
</protein>
<evidence type="ECO:0000256" key="3">
    <source>
        <dbReference type="ARBA" id="ARBA00022448"/>
    </source>
</evidence>
<sequence length="346" mass="36355">MSHPSLSPRRSLAALTLLIAAWLTACSNVAASAPSGSGESTVLSIVGYAVPAEANARIAEAWQQTPDGQDVTFETSYGASGDQSRNVLNGQPADYVHFSVESDVTRLVDGGLVSPDWKSGPNKGVVSTSVVVLAVRPGNPLGIKGWDDLIKPGVEIVTPNPASSGAARWNILAAWAHIAANGGSDAEATDFLKKLLGNAVALPGSGRDATTAFTSGTGDVFITYENEAILARQSGADFDYIVPDDTLLIENPGTVLIDAKPAATQWLDFVLSDQAQEIFGETGFRPLNGKAPARVEGANDPESPFPQPQRLYTIANDFGSWEELSKTFFAEQIGIVTQLLAELGKS</sequence>
<evidence type="ECO:0000256" key="2">
    <source>
        <dbReference type="ARBA" id="ARBA00006099"/>
    </source>
</evidence>
<evidence type="ECO:0000256" key="4">
    <source>
        <dbReference type="ARBA" id="ARBA00022729"/>
    </source>
</evidence>
<gene>
    <name evidence="7" type="ORF">brsh051_10800</name>
</gene>
<organism evidence="7 8">
    <name type="scientific">Brooklawnia propionicigenes</name>
    <dbReference type="NCBI Taxonomy" id="3041175"/>
    <lineage>
        <taxon>Bacteria</taxon>
        <taxon>Bacillati</taxon>
        <taxon>Actinomycetota</taxon>
        <taxon>Actinomycetes</taxon>
        <taxon>Propionibacteriales</taxon>
        <taxon>Propionibacteriaceae</taxon>
        <taxon>Brooklawnia</taxon>
    </lineage>
</organism>
<dbReference type="InterPro" id="IPR005669">
    <property type="entry name" value="Thiosulph/SO4-bd"/>
</dbReference>
<dbReference type="AlphaFoldDB" id="A0AAN0MG58"/>
<keyword evidence="8" id="KW-1185">Reference proteome</keyword>
<accession>A0AAN0MG58</accession>
<evidence type="ECO:0000256" key="6">
    <source>
        <dbReference type="SAM" id="SignalP"/>
    </source>
</evidence>
<feature type="chain" id="PRO_5043047579" evidence="6">
    <location>
        <begin position="31"/>
        <end position="346"/>
    </location>
</feature>
<evidence type="ECO:0000256" key="5">
    <source>
        <dbReference type="ARBA" id="ARBA00022764"/>
    </source>
</evidence>
<proteinExistence type="inferred from homology"/>
<dbReference type="GO" id="GO:0042597">
    <property type="term" value="C:periplasmic space"/>
    <property type="evidence" value="ECO:0007669"/>
    <property type="project" value="UniProtKB-SubCell"/>
</dbReference>
<reference evidence="7" key="1">
    <citation type="journal article" date="2024" name="Int. J. Syst. Evol. Microbiol.">
        <title>Brooklawnia propionicigenes sp. nov., a facultatively anaerobic, propionate-producing bacterium isolated from a methanogenic reactor treating waste from cattle farms.</title>
        <authorList>
            <person name="Akita Y."/>
            <person name="Ueki A."/>
            <person name="Tonouchi A."/>
            <person name="Sugawara Y."/>
            <person name="Honma S."/>
            <person name="Kaku N."/>
            <person name="Ueki K."/>
        </authorList>
    </citation>
    <scope>NUCLEOTIDE SEQUENCE</scope>
    <source>
        <strain evidence="7">SH051</strain>
    </source>
</reference>
<dbReference type="EMBL" id="AP028056">
    <property type="protein sequence ID" value="BEH01799.1"/>
    <property type="molecule type" value="Genomic_DNA"/>
</dbReference>
<comment type="subcellular location">
    <subcellularLocation>
        <location evidence="1">Periplasm</location>
    </subcellularLocation>
</comment>
<feature type="signal peptide" evidence="6">
    <location>
        <begin position="1"/>
        <end position="30"/>
    </location>
</feature>
<dbReference type="Pfam" id="PF13531">
    <property type="entry name" value="SBP_bac_11"/>
    <property type="match status" value="1"/>
</dbReference>
<dbReference type="NCBIfam" id="TIGR00971">
    <property type="entry name" value="3a0106s03"/>
    <property type="match status" value="1"/>
</dbReference>
<evidence type="ECO:0000313" key="7">
    <source>
        <dbReference type="EMBL" id="BEH01799.1"/>
    </source>
</evidence>